<feature type="chain" id="PRO_5038000424" evidence="2">
    <location>
        <begin position="21"/>
        <end position="192"/>
    </location>
</feature>
<keyword evidence="4" id="KW-1185">Reference proteome</keyword>
<dbReference type="Proteomes" id="UP000630353">
    <property type="component" value="Unassembled WGS sequence"/>
</dbReference>
<organism evidence="3 4">
    <name type="scientific">Thalassobaculum fulvum</name>
    <dbReference type="NCBI Taxonomy" id="1633335"/>
    <lineage>
        <taxon>Bacteria</taxon>
        <taxon>Pseudomonadati</taxon>
        <taxon>Pseudomonadota</taxon>
        <taxon>Alphaproteobacteria</taxon>
        <taxon>Rhodospirillales</taxon>
        <taxon>Thalassobaculaceae</taxon>
        <taxon>Thalassobaculum</taxon>
    </lineage>
</organism>
<name>A0A918XX70_9PROT</name>
<keyword evidence="1" id="KW-0472">Membrane</keyword>
<reference evidence="3" key="2">
    <citation type="submission" date="2020-09" db="EMBL/GenBank/DDBJ databases">
        <authorList>
            <person name="Sun Q."/>
            <person name="Kim S."/>
        </authorList>
    </citation>
    <scope>NUCLEOTIDE SEQUENCE</scope>
    <source>
        <strain evidence="3">KCTC 42651</strain>
    </source>
</reference>
<dbReference type="PIRSF" id="PIRSF016919">
    <property type="entry name" value="HupE_UreJ"/>
    <property type="match status" value="1"/>
</dbReference>
<sequence length="192" mass="18405">MLRILTSAAALSLVAAPAFAHTGIGTAGGFAAGVAHPMLGLDHLLAMVAVGAWGALLGGRAVWLVPAAFVAAMVAGGALAISGVALPMVETAIALSVVVLGALVAVNARLTVGAGMAVVAAFALFHGHAHGSELAQGLSALTYSAGFAAATALLHAAGAAATVAVVRVSSTRAVRWAGIAAAFTGVGLIAGL</sequence>
<dbReference type="Pfam" id="PF04955">
    <property type="entry name" value="HupE_UreJ"/>
    <property type="match status" value="1"/>
</dbReference>
<feature type="transmembrane region" description="Helical" evidence="1">
    <location>
        <begin position="30"/>
        <end position="56"/>
    </location>
</feature>
<evidence type="ECO:0000256" key="1">
    <source>
        <dbReference type="SAM" id="Phobius"/>
    </source>
</evidence>
<comment type="caution">
    <text evidence="3">The sequence shown here is derived from an EMBL/GenBank/DDBJ whole genome shotgun (WGS) entry which is preliminary data.</text>
</comment>
<feature type="transmembrane region" description="Helical" evidence="1">
    <location>
        <begin position="63"/>
        <end position="86"/>
    </location>
</feature>
<evidence type="ECO:0000256" key="2">
    <source>
        <dbReference type="SAM" id="SignalP"/>
    </source>
</evidence>
<feature type="transmembrane region" description="Helical" evidence="1">
    <location>
        <begin position="137"/>
        <end position="161"/>
    </location>
</feature>
<accession>A0A918XX70</accession>
<dbReference type="InterPro" id="IPR007038">
    <property type="entry name" value="HupE_UreJ"/>
</dbReference>
<keyword evidence="2" id="KW-0732">Signal</keyword>
<dbReference type="AlphaFoldDB" id="A0A918XX70"/>
<feature type="transmembrane region" description="Helical" evidence="1">
    <location>
        <begin position="92"/>
        <end position="125"/>
    </location>
</feature>
<evidence type="ECO:0000313" key="3">
    <source>
        <dbReference type="EMBL" id="GHD63242.1"/>
    </source>
</evidence>
<protein>
    <submittedName>
        <fullName evidence="3">Urease accessory protein UreJ</fullName>
    </submittedName>
</protein>
<dbReference type="EMBL" id="BMZS01000016">
    <property type="protein sequence ID" value="GHD63242.1"/>
    <property type="molecule type" value="Genomic_DNA"/>
</dbReference>
<keyword evidence="1" id="KW-1133">Transmembrane helix</keyword>
<reference evidence="3" key="1">
    <citation type="journal article" date="2014" name="Int. J. Syst. Evol. Microbiol.">
        <title>Complete genome sequence of Corynebacterium casei LMG S-19264T (=DSM 44701T), isolated from a smear-ripened cheese.</title>
        <authorList>
            <consortium name="US DOE Joint Genome Institute (JGI-PGF)"/>
            <person name="Walter F."/>
            <person name="Albersmeier A."/>
            <person name="Kalinowski J."/>
            <person name="Ruckert C."/>
        </authorList>
    </citation>
    <scope>NUCLEOTIDE SEQUENCE</scope>
    <source>
        <strain evidence="3">KCTC 42651</strain>
    </source>
</reference>
<proteinExistence type="predicted"/>
<feature type="transmembrane region" description="Helical" evidence="1">
    <location>
        <begin position="173"/>
        <end position="191"/>
    </location>
</feature>
<feature type="signal peptide" evidence="2">
    <location>
        <begin position="1"/>
        <end position="20"/>
    </location>
</feature>
<dbReference type="RefSeq" id="WP_189995493.1">
    <property type="nucleotide sequence ID" value="NZ_BMZS01000016.1"/>
</dbReference>
<keyword evidence="1" id="KW-0812">Transmembrane</keyword>
<gene>
    <name evidence="3" type="primary">hupE</name>
    <name evidence="3" type="ORF">GCM10017083_53210</name>
</gene>
<evidence type="ECO:0000313" key="4">
    <source>
        <dbReference type="Proteomes" id="UP000630353"/>
    </source>
</evidence>